<gene>
    <name evidence="5" type="ORF">HYC85_019623</name>
</gene>
<dbReference type="Proteomes" id="UP000593564">
    <property type="component" value="Unassembled WGS sequence"/>
</dbReference>
<reference evidence="6" key="1">
    <citation type="journal article" date="2020" name="Nat. Commun.">
        <title>Genome assembly of wild tea tree DASZ reveals pedigree and selection history of tea varieties.</title>
        <authorList>
            <person name="Zhang W."/>
            <person name="Zhang Y."/>
            <person name="Qiu H."/>
            <person name="Guo Y."/>
            <person name="Wan H."/>
            <person name="Zhang X."/>
            <person name="Scossa F."/>
            <person name="Alseekh S."/>
            <person name="Zhang Q."/>
            <person name="Wang P."/>
            <person name="Xu L."/>
            <person name="Schmidt M.H."/>
            <person name="Jia X."/>
            <person name="Li D."/>
            <person name="Zhu A."/>
            <person name="Guo F."/>
            <person name="Chen W."/>
            <person name="Ni D."/>
            <person name="Usadel B."/>
            <person name="Fernie A.R."/>
            <person name="Wen W."/>
        </authorList>
    </citation>
    <scope>NUCLEOTIDE SEQUENCE [LARGE SCALE GENOMIC DNA]</scope>
    <source>
        <strain evidence="6">cv. G240</strain>
    </source>
</reference>
<sequence length="206" mass="23191">MGVKVTVLSSVFAHNRMTKASSQTLAGLNFVSFSDGYDDGFKLSDNHEHFRSKNKCHGSKALSELIKANSEEGFLITDLSDNAFGETYYQKSRDYVECLDLKLQSLVVYISFGSFFNLQLQEMEEIARRALVDGEKQEDKLSCKEKLEKQGLIEPWCSQVEVFSHPSVGCFVTHCGWNFTLESLVLGIPVTNQQIGSFYKMNSRLG</sequence>
<keyword evidence="4" id="KW-0284">Flavonoid biosynthesis</keyword>
<dbReference type="PANTHER" id="PTHR11926">
    <property type="entry name" value="GLUCOSYL/GLUCURONOSYL TRANSFERASES"/>
    <property type="match status" value="1"/>
</dbReference>
<comment type="similarity">
    <text evidence="1">Belongs to the UDP-glycosyltransferase family.</text>
</comment>
<evidence type="ECO:0000256" key="3">
    <source>
        <dbReference type="ARBA" id="ARBA00022679"/>
    </source>
</evidence>
<evidence type="ECO:0000313" key="6">
    <source>
        <dbReference type="Proteomes" id="UP000593564"/>
    </source>
</evidence>
<keyword evidence="3" id="KW-0808">Transferase</keyword>
<dbReference type="GO" id="GO:0009813">
    <property type="term" value="P:flavonoid biosynthetic process"/>
    <property type="evidence" value="ECO:0007669"/>
    <property type="project" value="UniProtKB-KW"/>
</dbReference>
<evidence type="ECO:0000256" key="4">
    <source>
        <dbReference type="ARBA" id="ARBA00023241"/>
    </source>
</evidence>
<dbReference type="GO" id="GO:0080043">
    <property type="term" value="F:quercetin 3-O-glucosyltransferase activity"/>
    <property type="evidence" value="ECO:0007669"/>
    <property type="project" value="TreeGrafter"/>
</dbReference>
<evidence type="ECO:0000313" key="5">
    <source>
        <dbReference type="EMBL" id="KAF5941981.1"/>
    </source>
</evidence>
<dbReference type="GO" id="GO:0080044">
    <property type="term" value="F:quercetin 7-O-glucosyltransferase activity"/>
    <property type="evidence" value="ECO:0007669"/>
    <property type="project" value="TreeGrafter"/>
</dbReference>
<dbReference type="InterPro" id="IPR002213">
    <property type="entry name" value="UDP_glucos_trans"/>
</dbReference>
<evidence type="ECO:0000256" key="2">
    <source>
        <dbReference type="ARBA" id="ARBA00022676"/>
    </source>
</evidence>
<proteinExistence type="inferred from homology"/>
<accession>A0A7J7GQ08</accession>
<comment type="caution">
    <text evidence="5">The sequence shown here is derived from an EMBL/GenBank/DDBJ whole genome shotgun (WGS) entry which is preliminary data.</text>
</comment>
<dbReference type="Gene3D" id="3.40.50.2000">
    <property type="entry name" value="Glycogen Phosphorylase B"/>
    <property type="match status" value="2"/>
</dbReference>
<protein>
    <submittedName>
        <fullName evidence="5">Uncharacterized protein</fullName>
    </submittedName>
</protein>
<reference evidence="5 6" key="2">
    <citation type="submission" date="2020-07" db="EMBL/GenBank/DDBJ databases">
        <title>Genome assembly of wild tea tree DASZ reveals pedigree and selection history of tea varieties.</title>
        <authorList>
            <person name="Zhang W."/>
        </authorList>
    </citation>
    <scope>NUCLEOTIDE SEQUENCE [LARGE SCALE GENOMIC DNA]</scope>
    <source>
        <strain evidence="6">cv. G240</strain>
        <tissue evidence="5">Leaf</tissue>
    </source>
</reference>
<name>A0A7J7GQ08_CAMSI</name>
<dbReference type="AlphaFoldDB" id="A0A7J7GQ08"/>
<dbReference type="Pfam" id="PF00201">
    <property type="entry name" value="UDPGT"/>
    <property type="match status" value="1"/>
</dbReference>
<evidence type="ECO:0000256" key="1">
    <source>
        <dbReference type="ARBA" id="ARBA00009995"/>
    </source>
</evidence>
<keyword evidence="6" id="KW-1185">Reference proteome</keyword>
<keyword evidence="2" id="KW-0328">Glycosyltransferase</keyword>
<dbReference type="PANTHER" id="PTHR11926:SF870">
    <property type="entry name" value="UDP-GLYCOSYLTRANSFERASE 75B1"/>
    <property type="match status" value="1"/>
</dbReference>
<dbReference type="SUPFAM" id="SSF53756">
    <property type="entry name" value="UDP-Glycosyltransferase/glycogen phosphorylase"/>
    <property type="match status" value="1"/>
</dbReference>
<dbReference type="EMBL" id="JACBKZ010000009">
    <property type="protein sequence ID" value="KAF5941981.1"/>
    <property type="molecule type" value="Genomic_DNA"/>
</dbReference>
<organism evidence="5 6">
    <name type="scientific">Camellia sinensis</name>
    <name type="common">Tea plant</name>
    <name type="synonym">Thea sinensis</name>
    <dbReference type="NCBI Taxonomy" id="4442"/>
    <lineage>
        <taxon>Eukaryota</taxon>
        <taxon>Viridiplantae</taxon>
        <taxon>Streptophyta</taxon>
        <taxon>Embryophyta</taxon>
        <taxon>Tracheophyta</taxon>
        <taxon>Spermatophyta</taxon>
        <taxon>Magnoliopsida</taxon>
        <taxon>eudicotyledons</taxon>
        <taxon>Gunneridae</taxon>
        <taxon>Pentapetalae</taxon>
        <taxon>asterids</taxon>
        <taxon>Ericales</taxon>
        <taxon>Theaceae</taxon>
        <taxon>Camellia</taxon>
    </lineage>
</organism>